<reference evidence="6 7" key="1">
    <citation type="submission" date="2020-08" db="EMBL/GenBank/DDBJ databases">
        <title>Description of Clavibacter zhangzhiyonge sp. nov., a phytopathogenic actinobacterium isolated from barley seeds, causing leaf brown spot and decline.</title>
        <authorList>
            <person name="Tian Q."/>
            <person name="Chuan J."/>
            <person name="Zhao W."/>
            <person name="Li X."/>
        </authorList>
    </citation>
    <scope>NUCLEOTIDE SEQUENCE [LARGE SCALE GENOMIC DNA]</scope>
    <source>
        <strain evidence="6 7">DM1</strain>
    </source>
</reference>
<proteinExistence type="inferred from homology"/>
<dbReference type="Gene3D" id="3.40.50.1980">
    <property type="entry name" value="Nitrogenase molybdenum iron protein domain"/>
    <property type="match status" value="2"/>
</dbReference>
<dbReference type="PANTHER" id="PTHR30532">
    <property type="entry name" value="IRON III DICITRATE-BINDING PERIPLASMIC PROTEIN"/>
    <property type="match status" value="1"/>
</dbReference>
<evidence type="ECO:0000256" key="1">
    <source>
        <dbReference type="ARBA" id="ARBA00004196"/>
    </source>
</evidence>
<evidence type="ECO:0000259" key="5">
    <source>
        <dbReference type="PROSITE" id="PS50983"/>
    </source>
</evidence>
<keyword evidence="4" id="KW-0732">Signal</keyword>
<dbReference type="EMBL" id="CP061274">
    <property type="protein sequence ID" value="QOD42650.1"/>
    <property type="molecule type" value="Genomic_DNA"/>
</dbReference>
<name>A0A7L7YYU4_9MICO</name>
<dbReference type="PANTHER" id="PTHR30532:SF1">
    <property type="entry name" value="IRON(3+)-HYDROXAMATE-BINDING PROTEIN FHUD"/>
    <property type="match status" value="1"/>
</dbReference>
<evidence type="ECO:0000256" key="4">
    <source>
        <dbReference type="ARBA" id="ARBA00022729"/>
    </source>
</evidence>
<protein>
    <submittedName>
        <fullName evidence="6">ABC transporter substrate-binding protein</fullName>
    </submittedName>
</protein>
<evidence type="ECO:0000313" key="7">
    <source>
        <dbReference type="Proteomes" id="UP000516660"/>
    </source>
</evidence>
<feature type="domain" description="Fe/B12 periplasmic-binding" evidence="5">
    <location>
        <begin position="55"/>
        <end position="319"/>
    </location>
</feature>
<evidence type="ECO:0000313" key="6">
    <source>
        <dbReference type="EMBL" id="QOD42650.1"/>
    </source>
</evidence>
<dbReference type="KEGG" id="czh:H9X71_08310"/>
<dbReference type="GO" id="GO:0030288">
    <property type="term" value="C:outer membrane-bounded periplasmic space"/>
    <property type="evidence" value="ECO:0007669"/>
    <property type="project" value="TreeGrafter"/>
</dbReference>
<dbReference type="Pfam" id="PF01497">
    <property type="entry name" value="Peripla_BP_2"/>
    <property type="match status" value="1"/>
</dbReference>
<keyword evidence="3" id="KW-0813">Transport</keyword>
<dbReference type="PROSITE" id="PS50983">
    <property type="entry name" value="FE_B12_PBP"/>
    <property type="match status" value="1"/>
</dbReference>
<sequence>MTTFLSRPLVHFAAVVVVVAFAGCSTFDSREGESGGRTVATVLGVVTVPREIESVVVIEGRRDLDIVLSLGLPLVGHPYDEEGSLDLPSPLEEPLAAASDAGAEGLFLADEIDVEAIAVAAPSVIISRAEDVEPLLDELSAIAPVVAIGDQDTSTWQEDLALVAEATGTQARAAELVAAYDARVADIATRYATQLAETTIAPVGIDSEGSQVRPSRLLSTALRDVGATPSAAFQQAIDTGEGVEYGPEQLVAGFGDAEAVIALVNEPDVWASTQTSPLWLQLPAVAEGNVVRSDKRTHEGAALTAMWSLDVIEDLLQTL</sequence>
<comment type="similarity">
    <text evidence="2">Belongs to the bacterial solute-binding protein 8 family.</text>
</comment>
<comment type="subcellular location">
    <subcellularLocation>
        <location evidence="1">Cell envelope</location>
    </subcellularLocation>
</comment>
<dbReference type="Proteomes" id="UP000516660">
    <property type="component" value="Chromosome"/>
</dbReference>
<accession>A0A7L7YYU4</accession>
<evidence type="ECO:0000256" key="3">
    <source>
        <dbReference type="ARBA" id="ARBA00022448"/>
    </source>
</evidence>
<dbReference type="GO" id="GO:1901678">
    <property type="term" value="P:iron coordination entity transport"/>
    <property type="evidence" value="ECO:0007669"/>
    <property type="project" value="UniProtKB-ARBA"/>
</dbReference>
<organism evidence="6 7">
    <name type="scientific">Clavibacter zhangzhiyongii</name>
    <dbReference type="NCBI Taxonomy" id="2768071"/>
    <lineage>
        <taxon>Bacteria</taxon>
        <taxon>Bacillati</taxon>
        <taxon>Actinomycetota</taxon>
        <taxon>Actinomycetes</taxon>
        <taxon>Micrococcales</taxon>
        <taxon>Microbacteriaceae</taxon>
        <taxon>Clavibacter</taxon>
    </lineage>
</organism>
<dbReference type="InterPro" id="IPR051313">
    <property type="entry name" value="Bact_iron-sidero_bind"/>
</dbReference>
<dbReference type="InterPro" id="IPR002491">
    <property type="entry name" value="ABC_transptr_periplasmic_BD"/>
</dbReference>
<keyword evidence="7" id="KW-1185">Reference proteome</keyword>
<gene>
    <name evidence="6" type="ORF">H9X71_08310</name>
</gene>
<dbReference type="AlphaFoldDB" id="A0A7L7YYU4"/>
<dbReference type="SUPFAM" id="SSF53807">
    <property type="entry name" value="Helical backbone' metal receptor"/>
    <property type="match status" value="1"/>
</dbReference>
<evidence type="ECO:0000256" key="2">
    <source>
        <dbReference type="ARBA" id="ARBA00008814"/>
    </source>
</evidence>
<dbReference type="PROSITE" id="PS51257">
    <property type="entry name" value="PROKAR_LIPOPROTEIN"/>
    <property type="match status" value="1"/>
</dbReference>